<evidence type="ECO:0000313" key="1">
    <source>
        <dbReference type="EMBL" id="MPN35995.1"/>
    </source>
</evidence>
<organism evidence="1">
    <name type="scientific">bioreactor metagenome</name>
    <dbReference type="NCBI Taxonomy" id="1076179"/>
    <lineage>
        <taxon>unclassified sequences</taxon>
        <taxon>metagenomes</taxon>
        <taxon>ecological metagenomes</taxon>
    </lineage>
</organism>
<sequence length="72" mass="7975">MTAHWGVPDPVVVEGSESERYLAFADSYRMLRNRINIFINLPIKSLDRLSLKARMDEIGKLTDAAPDGGGQA</sequence>
<protein>
    <recommendedName>
        <fullName evidence="2">Protein-tyrosine-phosphatase</fullName>
    </recommendedName>
</protein>
<accession>A0A645HAE2</accession>
<proteinExistence type="predicted"/>
<reference evidence="1" key="1">
    <citation type="submission" date="2019-08" db="EMBL/GenBank/DDBJ databases">
        <authorList>
            <person name="Kucharzyk K."/>
            <person name="Murdoch R.W."/>
            <person name="Higgins S."/>
            <person name="Loffler F."/>
        </authorList>
    </citation>
    <scope>NUCLEOTIDE SEQUENCE</scope>
</reference>
<evidence type="ECO:0008006" key="2">
    <source>
        <dbReference type="Google" id="ProtNLM"/>
    </source>
</evidence>
<dbReference type="SUPFAM" id="SSF52788">
    <property type="entry name" value="Phosphotyrosine protein phosphatases I"/>
    <property type="match status" value="1"/>
</dbReference>
<gene>
    <name evidence="1" type="ORF">SDC9_183500</name>
</gene>
<dbReference type="InterPro" id="IPR036196">
    <property type="entry name" value="Ptyr_pPase_sf"/>
</dbReference>
<dbReference type="AlphaFoldDB" id="A0A645HAE2"/>
<name>A0A645HAE2_9ZZZZ</name>
<dbReference type="EMBL" id="VSSQ01089900">
    <property type="protein sequence ID" value="MPN35995.1"/>
    <property type="molecule type" value="Genomic_DNA"/>
</dbReference>
<comment type="caution">
    <text evidence="1">The sequence shown here is derived from an EMBL/GenBank/DDBJ whole genome shotgun (WGS) entry which is preliminary data.</text>
</comment>